<protein>
    <submittedName>
        <fullName evidence="1">Uncharacterized protein</fullName>
    </submittedName>
</protein>
<evidence type="ECO:0000313" key="2">
    <source>
        <dbReference type="Proteomes" id="UP000316621"/>
    </source>
</evidence>
<dbReference type="Gramene" id="RZC66134">
    <property type="protein sequence ID" value="RZC66134"/>
    <property type="gene ID" value="C5167_009825"/>
</dbReference>
<organism evidence="1 2">
    <name type="scientific">Papaver somniferum</name>
    <name type="common">Opium poppy</name>
    <dbReference type="NCBI Taxonomy" id="3469"/>
    <lineage>
        <taxon>Eukaryota</taxon>
        <taxon>Viridiplantae</taxon>
        <taxon>Streptophyta</taxon>
        <taxon>Embryophyta</taxon>
        <taxon>Tracheophyta</taxon>
        <taxon>Spermatophyta</taxon>
        <taxon>Magnoliopsida</taxon>
        <taxon>Ranunculales</taxon>
        <taxon>Papaveraceae</taxon>
        <taxon>Papaveroideae</taxon>
        <taxon>Papaver</taxon>
    </lineage>
</organism>
<name>A0A4Y7JYG0_PAPSO</name>
<proteinExistence type="predicted"/>
<dbReference type="EMBL" id="CM010720">
    <property type="protein sequence ID" value="RZC66134.1"/>
    <property type="molecule type" value="Genomic_DNA"/>
</dbReference>
<accession>A0A4Y7JYG0</accession>
<reference evidence="1 2" key="1">
    <citation type="journal article" date="2018" name="Science">
        <title>The opium poppy genome and morphinan production.</title>
        <authorList>
            <person name="Guo L."/>
            <person name="Winzer T."/>
            <person name="Yang X."/>
            <person name="Li Y."/>
            <person name="Ning Z."/>
            <person name="He Z."/>
            <person name="Teodor R."/>
            <person name="Lu Y."/>
            <person name="Bowser T.A."/>
            <person name="Graham I.A."/>
            <person name="Ye K."/>
        </authorList>
    </citation>
    <scope>NUCLEOTIDE SEQUENCE [LARGE SCALE GENOMIC DNA]</scope>
    <source>
        <strain evidence="2">cv. HN1</strain>
        <tissue evidence="1">Leaves</tissue>
    </source>
</reference>
<evidence type="ECO:0000313" key="1">
    <source>
        <dbReference type="EMBL" id="RZC66134.1"/>
    </source>
</evidence>
<dbReference type="AlphaFoldDB" id="A0A4Y7JYG0"/>
<dbReference type="Proteomes" id="UP000316621">
    <property type="component" value="Chromosome 6"/>
</dbReference>
<gene>
    <name evidence="1" type="ORF">C5167_009825</name>
</gene>
<keyword evidence="2" id="KW-1185">Reference proteome</keyword>
<sequence>MPHLLPAKLRGELQPKFLYREKPRDYLPVWKCRSKIQREPISHAHEGLLSCIYYGRDVWIHGDEHVSNC</sequence>